<comment type="caution">
    <text evidence="1">The sequence shown here is derived from an EMBL/GenBank/DDBJ whole genome shotgun (WGS) entry which is preliminary data.</text>
</comment>
<evidence type="ECO:0000313" key="1">
    <source>
        <dbReference type="EMBL" id="MFD0623048.1"/>
    </source>
</evidence>
<dbReference type="EMBL" id="JBHTGL010000008">
    <property type="protein sequence ID" value="MFD0623048.1"/>
    <property type="molecule type" value="Genomic_DNA"/>
</dbReference>
<sequence>MTYPYPDGLVRAQRDWLATYRQLAEPRPRHTTALRRRLLDLSARVQWHPFWSTPPGTPAARVELRRLADRQEQRGTRAA</sequence>
<proteinExistence type="predicted"/>
<dbReference type="Proteomes" id="UP001596915">
    <property type="component" value="Unassembled WGS sequence"/>
</dbReference>
<evidence type="ECO:0000313" key="2">
    <source>
        <dbReference type="Proteomes" id="UP001596915"/>
    </source>
</evidence>
<reference evidence="2" key="1">
    <citation type="journal article" date="2019" name="Int. J. Syst. Evol. Microbiol.">
        <title>The Global Catalogue of Microorganisms (GCM) 10K type strain sequencing project: providing services to taxonomists for standard genome sequencing and annotation.</title>
        <authorList>
            <consortium name="The Broad Institute Genomics Platform"/>
            <consortium name="The Broad Institute Genome Sequencing Center for Infectious Disease"/>
            <person name="Wu L."/>
            <person name="Ma J."/>
        </authorList>
    </citation>
    <scope>NUCLEOTIDE SEQUENCE [LARGE SCALE GENOMIC DNA]</scope>
    <source>
        <strain evidence="2">JCM 12607</strain>
    </source>
</reference>
<protein>
    <submittedName>
        <fullName evidence="1">Uncharacterized protein</fullName>
    </submittedName>
</protein>
<accession>A0ABW2WU49</accession>
<name>A0ABW2WU49_9ACTN</name>
<organism evidence="1 2">
    <name type="scientific">Streptomyces sanglieri</name>
    <dbReference type="NCBI Taxonomy" id="193460"/>
    <lineage>
        <taxon>Bacteria</taxon>
        <taxon>Bacillati</taxon>
        <taxon>Actinomycetota</taxon>
        <taxon>Actinomycetes</taxon>
        <taxon>Kitasatosporales</taxon>
        <taxon>Streptomycetaceae</taxon>
        <taxon>Streptomyces</taxon>
    </lineage>
</organism>
<keyword evidence="2" id="KW-1185">Reference proteome</keyword>
<gene>
    <name evidence="1" type="ORF">ACFQ2K_09755</name>
</gene>